<dbReference type="InterPro" id="IPR007074">
    <property type="entry name" value="LicD/FKTN/FKRP_NTP_transf"/>
</dbReference>
<reference evidence="4 5" key="1">
    <citation type="submission" date="2024-11" db="EMBL/GenBank/DDBJ databases">
        <title>Chromosome-level genome assembly of the freshwater bivalve Anodonta woodiana.</title>
        <authorList>
            <person name="Chen X."/>
        </authorList>
    </citation>
    <scope>NUCLEOTIDE SEQUENCE [LARGE SCALE GENOMIC DNA]</scope>
    <source>
        <strain evidence="4">MN2024</strain>
        <tissue evidence="4">Gills</tissue>
    </source>
</reference>
<dbReference type="PANTHER" id="PTHR13627:SF31">
    <property type="entry name" value="RIBITOL 5-PHOSPHATE TRANSFERASE FKRP"/>
    <property type="match status" value="1"/>
</dbReference>
<dbReference type="AlphaFoldDB" id="A0ABD3VZ69"/>
<organism evidence="4 5">
    <name type="scientific">Sinanodonta woodiana</name>
    <name type="common">Chinese pond mussel</name>
    <name type="synonym">Anodonta woodiana</name>
    <dbReference type="NCBI Taxonomy" id="1069815"/>
    <lineage>
        <taxon>Eukaryota</taxon>
        <taxon>Metazoa</taxon>
        <taxon>Spiralia</taxon>
        <taxon>Lophotrochozoa</taxon>
        <taxon>Mollusca</taxon>
        <taxon>Bivalvia</taxon>
        <taxon>Autobranchia</taxon>
        <taxon>Heteroconchia</taxon>
        <taxon>Palaeoheterodonta</taxon>
        <taxon>Unionida</taxon>
        <taxon>Unionoidea</taxon>
        <taxon>Unionidae</taxon>
        <taxon>Unioninae</taxon>
        <taxon>Sinanodonta</taxon>
    </lineage>
</organism>
<evidence type="ECO:0000313" key="4">
    <source>
        <dbReference type="EMBL" id="KAL3866456.1"/>
    </source>
</evidence>
<dbReference type="PANTHER" id="PTHR13627">
    <property type="entry name" value="FUKUTIN RELATED PROTEIN"/>
    <property type="match status" value="1"/>
</dbReference>
<keyword evidence="1" id="KW-1133">Transmembrane helix</keyword>
<dbReference type="Proteomes" id="UP001634394">
    <property type="component" value="Unassembled WGS sequence"/>
</dbReference>
<dbReference type="Pfam" id="PF22921">
    <property type="entry name" value="FKRP_N"/>
    <property type="match status" value="1"/>
</dbReference>
<feature type="transmembrane region" description="Helical" evidence="1">
    <location>
        <begin position="12"/>
        <end position="33"/>
    </location>
</feature>
<evidence type="ECO:0000259" key="2">
    <source>
        <dbReference type="Pfam" id="PF04991"/>
    </source>
</evidence>
<proteinExistence type="predicted"/>
<dbReference type="InterPro" id="IPR055105">
    <property type="entry name" value="FKRP_N"/>
</dbReference>
<evidence type="ECO:0000256" key="1">
    <source>
        <dbReference type="SAM" id="Phobius"/>
    </source>
</evidence>
<sequence length="512" mass="59280">MSLCQMKITRKLLPYLILALTVNVLIVLILSIWQHNYTNNSHDTRSKKQILDTFVEEAPRKNKANLTIIIQDFENFENYISNITRLIITSFTYVRVLIVSNQLPYPPIVLPKSDNIKLITLKDDLRKRYNDSHPISQIKTDYVLFLPDGLLIDTNFGKLMPQFVTLMEVKNLSALALGVKSSHLTCQPLLLKLKEWTLEFSSNKGSSVNCDLVQGEHGLFIKTKDLYKLANPFLIPTFTSLYLQLKVTKMKIHIWNDKVLEKIGALFSDAHNLWKHKQNENIRLNTLYAKFGIKKVIRTNGLVEWYGCTKHTERCFGNIENDMPDFLYDGKWTPPCCLNKLRETAKHVFSILEACQVRYWLEGGSLLGAARHNDIIPWDYDIDIGIYKEDVLKCSALASINVESYVDDDGFVWEKAIEGDFLRVQYSQTNRLHVDIFPFYSRNGTMTKDTWFRTHRQDMEFPEKFLQPLTKIKFAGLEASAPNNVTEFLELKFGKGVIENPKYPNLQFPYDL</sequence>
<comment type="caution">
    <text evidence="4">The sequence shown here is derived from an EMBL/GenBank/DDBJ whole genome shotgun (WGS) entry which is preliminary data.</text>
</comment>
<name>A0ABD3VZ69_SINWO</name>
<dbReference type="EMBL" id="JBJQND010000009">
    <property type="protein sequence ID" value="KAL3866456.1"/>
    <property type="molecule type" value="Genomic_DNA"/>
</dbReference>
<accession>A0ABD3VZ69</accession>
<evidence type="ECO:0000259" key="3">
    <source>
        <dbReference type="Pfam" id="PF22921"/>
    </source>
</evidence>
<dbReference type="GO" id="GO:0009100">
    <property type="term" value="P:glycoprotein metabolic process"/>
    <property type="evidence" value="ECO:0007669"/>
    <property type="project" value="UniProtKB-ARBA"/>
</dbReference>
<dbReference type="Pfam" id="PF04991">
    <property type="entry name" value="LicD"/>
    <property type="match status" value="1"/>
</dbReference>
<protein>
    <recommendedName>
        <fullName evidence="6">Fukutin-related protein</fullName>
    </recommendedName>
</protein>
<dbReference type="InterPro" id="IPR052613">
    <property type="entry name" value="LicD_transferase"/>
</dbReference>
<feature type="domain" description="LicD/FKTN/FKRP nucleotidyltransferase" evidence="2">
    <location>
        <begin position="357"/>
        <end position="393"/>
    </location>
</feature>
<keyword evidence="5" id="KW-1185">Reference proteome</keyword>
<feature type="domain" description="FKRP stem" evidence="3">
    <location>
        <begin position="59"/>
        <end position="298"/>
    </location>
</feature>
<evidence type="ECO:0008006" key="6">
    <source>
        <dbReference type="Google" id="ProtNLM"/>
    </source>
</evidence>
<evidence type="ECO:0000313" key="5">
    <source>
        <dbReference type="Proteomes" id="UP001634394"/>
    </source>
</evidence>
<keyword evidence="1" id="KW-0812">Transmembrane</keyword>
<dbReference type="EMBL" id="JBJQND010000009">
    <property type="protein sequence ID" value="KAL3866457.1"/>
    <property type="molecule type" value="Genomic_DNA"/>
</dbReference>
<keyword evidence="1" id="KW-0472">Membrane</keyword>
<gene>
    <name evidence="4" type="ORF">ACJMK2_043752</name>
</gene>